<evidence type="ECO:0000256" key="5">
    <source>
        <dbReference type="ARBA" id="ARBA00022777"/>
    </source>
</evidence>
<evidence type="ECO:0000256" key="3">
    <source>
        <dbReference type="ARBA" id="ARBA00022553"/>
    </source>
</evidence>
<evidence type="ECO:0000256" key="8">
    <source>
        <dbReference type="SAM" id="Phobius"/>
    </source>
</evidence>
<keyword evidence="6" id="KW-0902">Two-component regulatory system</keyword>
<dbReference type="SUPFAM" id="SSF55874">
    <property type="entry name" value="ATPase domain of HSP90 chaperone/DNA topoisomerase II/histidine kinase"/>
    <property type="match status" value="1"/>
</dbReference>
<dbReference type="InterPro" id="IPR003661">
    <property type="entry name" value="HisK_dim/P_dom"/>
</dbReference>
<dbReference type="Pfam" id="PF02518">
    <property type="entry name" value="HATPase_c"/>
    <property type="match status" value="1"/>
</dbReference>
<dbReference type="GO" id="GO:0000155">
    <property type="term" value="F:phosphorelay sensor kinase activity"/>
    <property type="evidence" value="ECO:0007669"/>
    <property type="project" value="InterPro"/>
</dbReference>
<evidence type="ECO:0000313" key="10">
    <source>
        <dbReference type="EMBL" id="HGV54976.1"/>
    </source>
</evidence>
<evidence type="ECO:0000259" key="9">
    <source>
        <dbReference type="PROSITE" id="PS50109"/>
    </source>
</evidence>
<dbReference type="EMBL" id="DSZU01000043">
    <property type="protein sequence ID" value="HGV54976.1"/>
    <property type="molecule type" value="Genomic_DNA"/>
</dbReference>
<evidence type="ECO:0000256" key="2">
    <source>
        <dbReference type="ARBA" id="ARBA00012438"/>
    </source>
</evidence>
<dbReference type="EC" id="2.7.13.3" evidence="2"/>
<dbReference type="Gene3D" id="3.30.450.290">
    <property type="match status" value="1"/>
</dbReference>
<dbReference type="InterPro" id="IPR003594">
    <property type="entry name" value="HATPase_dom"/>
</dbReference>
<feature type="transmembrane region" description="Helical" evidence="8">
    <location>
        <begin position="13"/>
        <end position="36"/>
    </location>
</feature>
<protein>
    <recommendedName>
        <fullName evidence="2">histidine kinase</fullName>
        <ecNumber evidence="2">2.7.13.3</ecNumber>
    </recommendedName>
</protein>
<reference evidence="10" key="1">
    <citation type="journal article" date="2020" name="mSystems">
        <title>Genome- and Community-Level Interaction Insights into Carbon Utilization and Element Cycling Functions of Hydrothermarchaeota in Hydrothermal Sediment.</title>
        <authorList>
            <person name="Zhou Z."/>
            <person name="Liu Y."/>
            <person name="Xu W."/>
            <person name="Pan J."/>
            <person name="Luo Z.H."/>
            <person name="Li M."/>
        </authorList>
    </citation>
    <scope>NUCLEOTIDE SEQUENCE [LARGE SCALE GENOMIC DNA]</scope>
    <source>
        <strain evidence="10">SpSt-605</strain>
    </source>
</reference>
<dbReference type="SMART" id="SM00388">
    <property type="entry name" value="HisKA"/>
    <property type="match status" value="1"/>
</dbReference>
<dbReference type="CDD" id="cd00082">
    <property type="entry name" value="HisKA"/>
    <property type="match status" value="1"/>
</dbReference>
<proteinExistence type="predicted"/>
<evidence type="ECO:0000256" key="6">
    <source>
        <dbReference type="ARBA" id="ARBA00023012"/>
    </source>
</evidence>
<dbReference type="SMART" id="SM00387">
    <property type="entry name" value="HATPase_c"/>
    <property type="match status" value="1"/>
</dbReference>
<dbReference type="InterPro" id="IPR005467">
    <property type="entry name" value="His_kinase_dom"/>
</dbReference>
<comment type="catalytic activity">
    <reaction evidence="1">
        <text>ATP + protein L-histidine = ADP + protein N-phospho-L-histidine.</text>
        <dbReference type="EC" id="2.7.13.3"/>
    </reaction>
</comment>
<dbReference type="AlphaFoldDB" id="A0A832GMB2"/>
<keyword evidence="8" id="KW-0812">Transmembrane</keyword>
<comment type="caution">
    <text evidence="10">The sequence shown here is derived from an EMBL/GenBank/DDBJ whole genome shotgun (WGS) entry which is preliminary data.</text>
</comment>
<dbReference type="PRINTS" id="PR00344">
    <property type="entry name" value="BCTRLSENSOR"/>
</dbReference>
<feature type="domain" description="Histidine kinase" evidence="9">
    <location>
        <begin position="331"/>
        <end position="549"/>
    </location>
</feature>
<keyword evidence="3" id="KW-0597">Phosphoprotein</keyword>
<dbReference type="SUPFAM" id="SSF47384">
    <property type="entry name" value="Homodimeric domain of signal transducing histidine kinase"/>
    <property type="match status" value="1"/>
</dbReference>
<keyword evidence="5" id="KW-0418">Kinase</keyword>
<dbReference type="Gene3D" id="1.10.287.130">
    <property type="match status" value="1"/>
</dbReference>
<keyword evidence="8" id="KW-0472">Membrane</keyword>
<dbReference type="PANTHER" id="PTHR43711:SF1">
    <property type="entry name" value="HISTIDINE KINASE 1"/>
    <property type="match status" value="1"/>
</dbReference>
<keyword evidence="7" id="KW-0175">Coiled coil</keyword>
<dbReference type="Pfam" id="PF11845">
    <property type="entry name" value="Tll0287-like"/>
    <property type="match status" value="1"/>
</dbReference>
<keyword evidence="4" id="KW-0808">Transferase</keyword>
<evidence type="ECO:0000256" key="7">
    <source>
        <dbReference type="SAM" id="Coils"/>
    </source>
</evidence>
<dbReference type="CDD" id="cd00075">
    <property type="entry name" value="HATPase"/>
    <property type="match status" value="1"/>
</dbReference>
<dbReference type="InterPro" id="IPR050736">
    <property type="entry name" value="Sensor_HK_Regulatory"/>
</dbReference>
<dbReference type="InterPro" id="IPR036890">
    <property type="entry name" value="HATPase_C_sf"/>
</dbReference>
<evidence type="ECO:0000256" key="4">
    <source>
        <dbReference type="ARBA" id="ARBA00022679"/>
    </source>
</evidence>
<feature type="coiled-coil region" evidence="7">
    <location>
        <begin position="297"/>
        <end position="324"/>
    </location>
</feature>
<feature type="transmembrane region" description="Helical" evidence="8">
    <location>
        <begin position="217"/>
        <end position="236"/>
    </location>
</feature>
<dbReference type="PROSITE" id="PS50109">
    <property type="entry name" value="HIS_KIN"/>
    <property type="match status" value="1"/>
</dbReference>
<dbReference type="InterPro" id="IPR021796">
    <property type="entry name" value="Tll0287-like_dom"/>
</dbReference>
<accession>A0A832GMB2</accession>
<name>A0A832GMB2_9BACT</name>
<gene>
    <name evidence="10" type="ORF">ENT73_02645</name>
</gene>
<dbReference type="Pfam" id="PF00512">
    <property type="entry name" value="HisKA"/>
    <property type="match status" value="1"/>
</dbReference>
<organism evidence="10">
    <name type="scientific">Caldimicrobium thiodismutans</name>
    <dbReference type="NCBI Taxonomy" id="1653476"/>
    <lineage>
        <taxon>Bacteria</taxon>
        <taxon>Pseudomonadati</taxon>
        <taxon>Thermodesulfobacteriota</taxon>
        <taxon>Thermodesulfobacteria</taxon>
        <taxon>Thermodesulfobacteriales</taxon>
        <taxon>Thermodesulfobacteriaceae</taxon>
        <taxon>Caldimicrobium</taxon>
    </lineage>
</organism>
<sequence length="550" mass="64431">MLQSLKLKITRRFILYLNLLLLLNLFFPFFFLFHYLEKIFTEQVRKQALAVYHQIVLTRKWIADHGGIFVEKLPWVEENPYLKQLGIKTKLYTREGSILIKENPALVTRQLSELARENNLYWFKITSLKYINPYNKPDALEEAALLEFEKNSQKDEYAKIVKIQGQLFYRLIKPLYTEKSCLKCHAYQGYREGDIRGAISIFIPFEETYKKISSYKILTLISFIVFWLSLNLMIMLISNKFIFNPLYCIVRLLNTLSYLYNPLKKEKKTQSNFPIPNEWSILIDGINQFLKEINYYQDQMEVKIKEATQELKIKTELLQNLLEHKKFILSNMAHEIKTPLTSIKGSIDFIYHYFIQRDLVDIPKQDKEKLKEFLGICQKNIDRLIHLFNMLIDLEKHEANLLELDLMVIPVKDLVEEVIYSLKGLSDPKEIHFHLDISEGLKVEGDYEKLFSVLSNLVSNAIKYSPTGGKIIVRAFPVADYLRFEVEDEGPGLDPDETKIFEKFYKKSSTGFGLGLTIAKAYVEAHKGKIGFTPLNKGTLFYFEIPRNIV</sequence>
<dbReference type="Gene3D" id="3.30.565.10">
    <property type="entry name" value="Histidine kinase-like ATPase, C-terminal domain"/>
    <property type="match status" value="1"/>
</dbReference>
<evidence type="ECO:0000256" key="1">
    <source>
        <dbReference type="ARBA" id="ARBA00000085"/>
    </source>
</evidence>
<dbReference type="InterPro" id="IPR036097">
    <property type="entry name" value="HisK_dim/P_sf"/>
</dbReference>
<dbReference type="PANTHER" id="PTHR43711">
    <property type="entry name" value="TWO-COMPONENT HISTIDINE KINASE"/>
    <property type="match status" value="1"/>
</dbReference>
<dbReference type="InterPro" id="IPR004358">
    <property type="entry name" value="Sig_transdc_His_kin-like_C"/>
</dbReference>
<keyword evidence="8" id="KW-1133">Transmembrane helix</keyword>